<keyword evidence="5 6" id="KW-0472">Membrane</keyword>
<feature type="transmembrane region" description="Helical" evidence="6">
    <location>
        <begin position="136"/>
        <end position="159"/>
    </location>
</feature>
<feature type="transmembrane region" description="Helical" evidence="6">
    <location>
        <begin position="21"/>
        <end position="44"/>
    </location>
</feature>
<keyword evidence="2" id="KW-1003">Cell membrane</keyword>
<evidence type="ECO:0000256" key="5">
    <source>
        <dbReference type="ARBA" id="ARBA00023136"/>
    </source>
</evidence>
<comment type="subcellular location">
    <subcellularLocation>
        <location evidence="1">Cell membrane</location>
        <topology evidence="1">Multi-pass membrane protein</topology>
    </subcellularLocation>
</comment>
<dbReference type="Pfam" id="PF02653">
    <property type="entry name" value="BPD_transp_2"/>
    <property type="match status" value="1"/>
</dbReference>
<dbReference type="InterPro" id="IPR001851">
    <property type="entry name" value="ABC_transp_permease"/>
</dbReference>
<sequence length="364" mass="39281">MKKEGASAKTKFFKPQTRKSFITYAMVIVAFVVMQILSSGGYISSMLTGLLVPLCVYSILAVSLNLTVGILGELSLGQAGFMCVGAYTSAIFSIVTSETIENVWIRFPLAILIGGIIAAVFGILIGIPVLRLKGDYLAIVTLAFGEIIKNVFAALYLGYDSKGVHVSLKSLSNLNLEPDGKLILNGPQGISGTPNDSTFIIGAVMLLITLIIAYNFVYSRTGRAVMAIRDNVIAAESVGLNITKYKLVTFALTAFLAGCAGALYSHNFYTLQASKFDYNLSILILVFVVLGGIGSIRGSVIAAIVLVLLPEMLRSINSYRMLIYSIVLIVMMIITSNEKTKTFISANTAKFKALFKREKVKEAE</sequence>
<organism evidence="7 8">
    <name type="scientific">Ruminococcus bicirculans</name>
    <name type="common">ex Wegman et al. 2014</name>
    <dbReference type="NCBI Taxonomy" id="1160721"/>
    <lineage>
        <taxon>Bacteria</taxon>
        <taxon>Bacillati</taxon>
        <taxon>Bacillota</taxon>
        <taxon>Clostridia</taxon>
        <taxon>Eubacteriales</taxon>
        <taxon>Oscillospiraceae</taxon>
        <taxon>Ruminococcus</taxon>
    </lineage>
</organism>
<dbReference type="InterPro" id="IPR043428">
    <property type="entry name" value="LivM-like"/>
</dbReference>
<reference evidence="7 8" key="1">
    <citation type="journal article" date="2014" name="Int. J. Syst. Evol. Microbiol.">
        <title>Complete genome of a new Firmicutes species belonging to the dominant human colonic microbiota ('Ruminococcus bicirculans') reveals two chromosomes and a selective capacity to utilize plant glucans.</title>
        <authorList>
            <consortium name="NISC Comparative Sequencing Program"/>
            <person name="Wegmann U."/>
            <person name="Louis P."/>
            <person name="Goesmann A."/>
            <person name="Henrissat B."/>
            <person name="Duncan S.H."/>
            <person name="Flint H.J."/>
        </authorList>
    </citation>
    <scope>NUCLEOTIDE SEQUENCE [LARGE SCALE GENOMIC DNA]</scope>
    <source>
        <strain evidence="7 8">80/3</strain>
    </source>
</reference>
<feature type="transmembrane region" description="Helical" evidence="6">
    <location>
        <begin position="103"/>
        <end position="124"/>
    </location>
</feature>
<gene>
    <name evidence="7" type="primary">livM</name>
    <name evidence="7" type="ORF">RBI_II00170</name>
</gene>
<name>A0ABP1WKP4_9FIRM</name>
<evidence type="ECO:0000313" key="8">
    <source>
        <dbReference type="Proteomes" id="UP000027600"/>
    </source>
</evidence>
<keyword evidence="4 6" id="KW-1133">Transmembrane helix</keyword>
<evidence type="ECO:0000256" key="6">
    <source>
        <dbReference type="SAM" id="Phobius"/>
    </source>
</evidence>
<feature type="transmembrane region" description="Helical" evidence="6">
    <location>
        <begin position="79"/>
        <end position="97"/>
    </location>
</feature>
<dbReference type="EMBL" id="HF545617">
    <property type="protein sequence ID" value="CCO05944.1"/>
    <property type="molecule type" value="Genomic_DNA"/>
</dbReference>
<protein>
    <submittedName>
        <fullName evidence="7">Branched-chain amino acid ABC transporter membrane component</fullName>
    </submittedName>
</protein>
<evidence type="ECO:0000256" key="1">
    <source>
        <dbReference type="ARBA" id="ARBA00004651"/>
    </source>
</evidence>
<evidence type="ECO:0000256" key="2">
    <source>
        <dbReference type="ARBA" id="ARBA00022475"/>
    </source>
</evidence>
<evidence type="ECO:0000313" key="7">
    <source>
        <dbReference type="EMBL" id="CCO05944.1"/>
    </source>
</evidence>
<dbReference type="CDD" id="cd06581">
    <property type="entry name" value="TM_PBP1_LivM_like"/>
    <property type="match status" value="1"/>
</dbReference>
<keyword evidence="3 6" id="KW-0812">Transmembrane</keyword>
<feature type="transmembrane region" description="Helical" evidence="6">
    <location>
        <begin position="50"/>
        <end position="72"/>
    </location>
</feature>
<evidence type="ECO:0000256" key="3">
    <source>
        <dbReference type="ARBA" id="ARBA00022692"/>
    </source>
</evidence>
<feature type="transmembrane region" description="Helical" evidence="6">
    <location>
        <begin position="278"/>
        <end position="309"/>
    </location>
</feature>
<evidence type="ECO:0000256" key="4">
    <source>
        <dbReference type="ARBA" id="ARBA00022989"/>
    </source>
</evidence>
<accession>A0ABP1WKP4</accession>
<keyword evidence="8" id="KW-1185">Reference proteome</keyword>
<feature type="transmembrane region" description="Helical" evidence="6">
    <location>
        <begin position="321"/>
        <end position="337"/>
    </location>
</feature>
<dbReference type="Proteomes" id="UP000027600">
    <property type="component" value="Chromosome II"/>
</dbReference>
<proteinExistence type="predicted"/>
<dbReference type="PANTHER" id="PTHR30482:SF10">
    <property type="entry name" value="HIGH-AFFINITY BRANCHED-CHAIN AMINO ACID TRANSPORT PROTEIN BRAE"/>
    <property type="match status" value="1"/>
</dbReference>
<feature type="transmembrane region" description="Helical" evidence="6">
    <location>
        <begin position="199"/>
        <end position="217"/>
    </location>
</feature>
<dbReference type="PANTHER" id="PTHR30482">
    <property type="entry name" value="HIGH-AFFINITY BRANCHED-CHAIN AMINO ACID TRANSPORT SYSTEM PERMEASE"/>
    <property type="match status" value="1"/>
</dbReference>
<feature type="transmembrane region" description="Helical" evidence="6">
    <location>
        <begin position="247"/>
        <end position="266"/>
    </location>
</feature>